<dbReference type="GeneID" id="104601345"/>
<evidence type="ECO:0000259" key="3">
    <source>
        <dbReference type="PROSITE" id="PS50263"/>
    </source>
</evidence>
<feature type="domain" description="TCP" evidence="4">
    <location>
        <begin position="26"/>
        <end position="80"/>
    </location>
</feature>
<name>A0A1U8Q7B3_NELNU</name>
<gene>
    <name evidence="6" type="primary">LOC104601345</name>
</gene>
<dbReference type="PANTHER" id="PTHR46044">
    <property type="entry name" value="NITRILASE"/>
    <property type="match status" value="1"/>
</dbReference>
<evidence type="ECO:0000313" key="6">
    <source>
        <dbReference type="RefSeq" id="XP_019053970.1"/>
    </source>
</evidence>
<dbReference type="Pfam" id="PF03634">
    <property type="entry name" value="TCP"/>
    <property type="match status" value="1"/>
</dbReference>
<dbReference type="OrthoDB" id="10250282at2759"/>
<comment type="similarity">
    <text evidence="1">Belongs to the carbon-nitrogen hydrolase superfamily. Nitrilase family.</text>
</comment>
<dbReference type="Pfam" id="PF00795">
    <property type="entry name" value="CN_hydrolase"/>
    <property type="match status" value="1"/>
</dbReference>
<evidence type="ECO:0000313" key="5">
    <source>
        <dbReference type="Proteomes" id="UP000189703"/>
    </source>
</evidence>
<dbReference type="PANTHER" id="PTHR46044:SF8">
    <property type="entry name" value="BIFUNCTIONAL NITRILASE_NITRILE HYDRATASE NIT4B"/>
    <property type="match status" value="1"/>
</dbReference>
<accession>A0A1U8Q7B3</accession>
<organism evidence="5 6">
    <name type="scientific">Nelumbo nucifera</name>
    <name type="common">Sacred lotus</name>
    <dbReference type="NCBI Taxonomy" id="4432"/>
    <lineage>
        <taxon>Eukaryota</taxon>
        <taxon>Viridiplantae</taxon>
        <taxon>Streptophyta</taxon>
        <taxon>Embryophyta</taxon>
        <taxon>Tracheophyta</taxon>
        <taxon>Spermatophyta</taxon>
        <taxon>Magnoliopsida</taxon>
        <taxon>Proteales</taxon>
        <taxon>Nelumbonaceae</taxon>
        <taxon>Nelumbo</taxon>
    </lineage>
</organism>
<dbReference type="SUPFAM" id="SSF56317">
    <property type="entry name" value="Carbon-nitrogen hydrolase"/>
    <property type="match status" value="1"/>
</dbReference>
<keyword evidence="5" id="KW-1185">Reference proteome</keyword>
<dbReference type="Gene3D" id="3.60.110.10">
    <property type="entry name" value="Carbon-nitrogen hydrolase"/>
    <property type="match status" value="1"/>
</dbReference>
<dbReference type="RefSeq" id="XP_019053970.1">
    <property type="nucleotide sequence ID" value="XM_019198425.1"/>
</dbReference>
<dbReference type="InterPro" id="IPR003010">
    <property type="entry name" value="C-N_Hydrolase"/>
</dbReference>
<dbReference type="PROSITE" id="PS51369">
    <property type="entry name" value="TCP"/>
    <property type="match status" value="1"/>
</dbReference>
<dbReference type="Proteomes" id="UP000189703">
    <property type="component" value="Unplaced"/>
</dbReference>
<dbReference type="GO" id="GO:0016810">
    <property type="term" value="F:hydrolase activity, acting on carbon-nitrogen (but not peptide) bonds"/>
    <property type="evidence" value="ECO:0007669"/>
    <property type="project" value="UniProtKB-ARBA"/>
</dbReference>
<evidence type="ECO:0000256" key="1">
    <source>
        <dbReference type="ARBA" id="ARBA00008129"/>
    </source>
</evidence>
<dbReference type="PROSITE" id="PS50263">
    <property type="entry name" value="CN_HYDROLASE"/>
    <property type="match status" value="1"/>
</dbReference>
<evidence type="ECO:0000256" key="2">
    <source>
        <dbReference type="SAM" id="MobiDB-lite"/>
    </source>
</evidence>
<dbReference type="InterPro" id="IPR036526">
    <property type="entry name" value="C-N_Hydrolase_sf"/>
</dbReference>
<reference evidence="6" key="1">
    <citation type="submission" date="2025-08" db="UniProtKB">
        <authorList>
            <consortium name="RefSeq"/>
        </authorList>
    </citation>
    <scope>IDENTIFICATION</scope>
</reference>
<dbReference type="InterPro" id="IPR017887">
    <property type="entry name" value="TF_TCP_subgr"/>
</dbReference>
<feature type="region of interest" description="Disordered" evidence="2">
    <location>
        <begin position="1"/>
        <end position="26"/>
    </location>
</feature>
<dbReference type="AlphaFoldDB" id="A0A1U8Q7B3"/>
<feature type="domain" description="CN hydrolase" evidence="3">
    <location>
        <begin position="102"/>
        <end position="358"/>
    </location>
</feature>
<proteinExistence type="inferred from homology"/>
<protein>
    <submittedName>
        <fullName evidence="6">Bifunctional nitrilase/nitrile hydratase NIT4B-like isoform X2</fullName>
    </submittedName>
</protein>
<dbReference type="InterPro" id="IPR044149">
    <property type="entry name" value="Nitrilases_CHs"/>
</dbReference>
<sequence>MDIQRETDGDEVQNTEKRKLRRPTMTRDRHVKFQGRDRRVRLPATCAPGIFRLTQELGLKTAGETILWLLEQVRPDLVVPKGVSSKKASWENSADVLVAEPMNIALPQDDESGGFIESAPVSDSSEPVVVASEADGMSDHSGPRTVRATVVQASTVFYDTPATLGPEIERLAAIAGKYKVNLVMGVVEREESSLYCTVVFFNSHGHYLGKHRKLMRTSSEHTVWSPGDNSTPSTYDTPIGKIGGLICWDNRIPLLRTELYARGVEIYCVPTADASDLWRSSATAIALEGGCFVLSANQFCQRKDYPLSEKCMPGDENKDLSPDSIVCAGGSVIISPSGSILAGPNYQGESLISADLDLGEITRAKLEFNGVGHDGTSNSPDLVVSEPNAIPFAAVAKKEATYE</sequence>
<evidence type="ECO:0000259" key="4">
    <source>
        <dbReference type="PROSITE" id="PS51369"/>
    </source>
</evidence>